<reference evidence="11 12" key="1">
    <citation type="journal article" date="2017" name="PLoS Biol.">
        <title>The sea cucumber genome provides insights into morphological evolution and visceral regeneration.</title>
        <authorList>
            <person name="Zhang X."/>
            <person name="Sun L."/>
            <person name="Yuan J."/>
            <person name="Sun Y."/>
            <person name="Gao Y."/>
            <person name="Zhang L."/>
            <person name="Li S."/>
            <person name="Dai H."/>
            <person name="Hamel J.F."/>
            <person name="Liu C."/>
            <person name="Yu Y."/>
            <person name="Liu S."/>
            <person name="Lin W."/>
            <person name="Guo K."/>
            <person name="Jin S."/>
            <person name="Xu P."/>
            <person name="Storey K.B."/>
            <person name="Huan P."/>
            <person name="Zhang T."/>
            <person name="Zhou Y."/>
            <person name="Zhang J."/>
            <person name="Lin C."/>
            <person name="Li X."/>
            <person name="Xing L."/>
            <person name="Huo D."/>
            <person name="Sun M."/>
            <person name="Wang L."/>
            <person name="Mercier A."/>
            <person name="Li F."/>
            <person name="Yang H."/>
            <person name="Xiang J."/>
        </authorList>
    </citation>
    <scope>NUCLEOTIDE SEQUENCE [LARGE SCALE GENOMIC DNA]</scope>
    <source>
        <strain evidence="11">Shaxun</strain>
        <tissue evidence="11">Muscle</tissue>
    </source>
</reference>
<feature type="transmembrane region" description="Helical" evidence="8">
    <location>
        <begin position="193"/>
        <end position="215"/>
    </location>
</feature>
<feature type="domain" description="GOLD" evidence="10">
    <location>
        <begin position="53"/>
        <end position="185"/>
    </location>
</feature>
<protein>
    <submittedName>
        <fullName evidence="11">Putative cargo transport protein EMP24</fullName>
    </submittedName>
</protein>
<dbReference type="PANTHER" id="PTHR22811">
    <property type="entry name" value="TRANSMEMBRANE EMP24 DOMAIN-CONTAINING PROTEIN"/>
    <property type="match status" value="1"/>
</dbReference>
<keyword evidence="12" id="KW-1185">Reference proteome</keyword>
<name>A0A2G8LDL4_STIJA</name>
<dbReference type="PROSITE" id="PS50866">
    <property type="entry name" value="GOLD"/>
    <property type="match status" value="1"/>
</dbReference>
<dbReference type="EMBL" id="MRZV01000115">
    <property type="protein sequence ID" value="PIK58332.1"/>
    <property type="molecule type" value="Genomic_DNA"/>
</dbReference>
<dbReference type="InterPro" id="IPR015720">
    <property type="entry name" value="Emp24-like"/>
</dbReference>
<gene>
    <name evidence="11" type="ORF">BSL78_04720</name>
</gene>
<comment type="similarity">
    <text evidence="2 7">Belongs to the EMP24/GP25L family.</text>
</comment>
<accession>A0A2G8LDL4</accession>
<evidence type="ECO:0000259" key="10">
    <source>
        <dbReference type="PROSITE" id="PS50866"/>
    </source>
</evidence>
<dbReference type="STRING" id="307972.A0A2G8LDL4"/>
<evidence type="ECO:0000256" key="2">
    <source>
        <dbReference type="ARBA" id="ARBA00007104"/>
    </source>
</evidence>
<evidence type="ECO:0000256" key="7">
    <source>
        <dbReference type="RuleBase" id="RU003827"/>
    </source>
</evidence>
<evidence type="ECO:0000313" key="11">
    <source>
        <dbReference type="EMBL" id="PIK58332.1"/>
    </source>
</evidence>
<comment type="subcellular location">
    <subcellularLocation>
        <location evidence="1 7">Membrane</location>
        <topology evidence="1 7">Single-pass type I membrane protein</topology>
    </subcellularLocation>
</comment>
<dbReference type="GO" id="GO:0016020">
    <property type="term" value="C:membrane"/>
    <property type="evidence" value="ECO:0007669"/>
    <property type="project" value="UniProtKB-SubCell"/>
</dbReference>
<comment type="caution">
    <text evidence="11">The sequence shown here is derived from an EMBL/GenBank/DDBJ whole genome shotgun (WGS) entry which is preliminary data.</text>
</comment>
<evidence type="ECO:0000256" key="3">
    <source>
        <dbReference type="ARBA" id="ARBA00022692"/>
    </source>
</evidence>
<evidence type="ECO:0000256" key="9">
    <source>
        <dbReference type="SAM" id="SignalP"/>
    </source>
</evidence>
<sequence length="232" mass="27326">MDARLVFSIAIFFCLYFPGNAGKDEEKAGARQIYSKPHIRRFQFHVLLRSQKEECFYQDATVGTNLVVFYQIMNDGGKIRFRHLIPGDVEDHVEVVSRGHRSTEIKEEGIYTYCFTNFRRNELQLHIMLSVIDRNLQRRLYEESAEVPEEYQGTWNATIELLNDVDTMYKFMFQKRRRTYYDLQLVEGNGKFVVYWSVAQCFVIILAGVLEVFVLRTMFRTVSVTPTNKPRS</sequence>
<dbReference type="Proteomes" id="UP000230750">
    <property type="component" value="Unassembled WGS sequence"/>
</dbReference>
<dbReference type="AlphaFoldDB" id="A0A2G8LDL4"/>
<evidence type="ECO:0000256" key="5">
    <source>
        <dbReference type="ARBA" id="ARBA00022989"/>
    </source>
</evidence>
<evidence type="ECO:0000256" key="8">
    <source>
        <dbReference type="SAM" id="Phobius"/>
    </source>
</evidence>
<dbReference type="InterPro" id="IPR009038">
    <property type="entry name" value="GOLD_dom"/>
</dbReference>
<dbReference type="OrthoDB" id="10037706at2759"/>
<feature type="signal peptide" evidence="9">
    <location>
        <begin position="1"/>
        <end position="21"/>
    </location>
</feature>
<evidence type="ECO:0000256" key="1">
    <source>
        <dbReference type="ARBA" id="ARBA00004479"/>
    </source>
</evidence>
<evidence type="ECO:0000313" key="12">
    <source>
        <dbReference type="Proteomes" id="UP000230750"/>
    </source>
</evidence>
<keyword evidence="4 9" id="KW-0732">Signal</keyword>
<proteinExistence type="inferred from homology"/>
<keyword evidence="6 8" id="KW-0472">Membrane</keyword>
<organism evidence="11 12">
    <name type="scientific">Stichopus japonicus</name>
    <name type="common">Sea cucumber</name>
    <dbReference type="NCBI Taxonomy" id="307972"/>
    <lineage>
        <taxon>Eukaryota</taxon>
        <taxon>Metazoa</taxon>
        <taxon>Echinodermata</taxon>
        <taxon>Eleutherozoa</taxon>
        <taxon>Echinozoa</taxon>
        <taxon>Holothuroidea</taxon>
        <taxon>Aspidochirotacea</taxon>
        <taxon>Aspidochirotida</taxon>
        <taxon>Stichopodidae</taxon>
        <taxon>Apostichopus</taxon>
    </lineage>
</organism>
<evidence type="ECO:0000256" key="4">
    <source>
        <dbReference type="ARBA" id="ARBA00022729"/>
    </source>
</evidence>
<keyword evidence="5 8" id="KW-1133">Transmembrane helix</keyword>
<feature type="chain" id="PRO_5013782204" evidence="9">
    <location>
        <begin position="22"/>
        <end position="232"/>
    </location>
</feature>
<dbReference type="Pfam" id="PF01105">
    <property type="entry name" value="EMP24_GP25L"/>
    <property type="match status" value="1"/>
</dbReference>
<dbReference type="SMART" id="SM01190">
    <property type="entry name" value="EMP24_GP25L"/>
    <property type="match status" value="1"/>
</dbReference>
<keyword evidence="3 7" id="KW-0812">Transmembrane</keyword>
<evidence type="ECO:0000256" key="6">
    <source>
        <dbReference type="ARBA" id="ARBA00023136"/>
    </source>
</evidence>